<dbReference type="InterPro" id="IPR015919">
    <property type="entry name" value="Cadherin-like_sf"/>
</dbReference>
<proteinExistence type="predicted"/>
<name>A0A9W8M1F5_9FUNG</name>
<dbReference type="SUPFAM" id="SSF49313">
    <property type="entry name" value="Cadherin-like"/>
    <property type="match status" value="1"/>
</dbReference>
<comment type="caution">
    <text evidence="2">The sequence shown here is derived from an EMBL/GenBank/DDBJ whole genome shotgun (WGS) entry which is preliminary data.</text>
</comment>
<feature type="region of interest" description="Disordered" evidence="1">
    <location>
        <begin position="388"/>
        <end position="452"/>
    </location>
</feature>
<protein>
    <submittedName>
        <fullName evidence="2">Uncharacterized protein</fullName>
    </submittedName>
</protein>
<accession>A0A9W8M1F5</accession>
<dbReference type="Proteomes" id="UP001140074">
    <property type="component" value="Unassembled WGS sequence"/>
</dbReference>
<dbReference type="GO" id="GO:0016020">
    <property type="term" value="C:membrane"/>
    <property type="evidence" value="ECO:0007669"/>
    <property type="project" value="InterPro"/>
</dbReference>
<dbReference type="GO" id="GO:0005509">
    <property type="term" value="F:calcium ion binding"/>
    <property type="evidence" value="ECO:0007669"/>
    <property type="project" value="InterPro"/>
</dbReference>
<feature type="compositionally biased region" description="Low complexity" evidence="1">
    <location>
        <begin position="131"/>
        <end position="145"/>
    </location>
</feature>
<evidence type="ECO:0000313" key="2">
    <source>
        <dbReference type="EMBL" id="KAJ2860823.1"/>
    </source>
</evidence>
<organism evidence="2 3">
    <name type="scientific">Coemansia aciculifera</name>
    <dbReference type="NCBI Taxonomy" id="417176"/>
    <lineage>
        <taxon>Eukaryota</taxon>
        <taxon>Fungi</taxon>
        <taxon>Fungi incertae sedis</taxon>
        <taxon>Zoopagomycota</taxon>
        <taxon>Kickxellomycotina</taxon>
        <taxon>Kickxellomycetes</taxon>
        <taxon>Kickxellales</taxon>
        <taxon>Kickxellaceae</taxon>
        <taxon>Coemansia</taxon>
    </lineage>
</organism>
<sequence>MSIAEFVVRLLLKTQATETTTTMRGDQGASLYQLEDASLAIAALCNRMSNPGDDSMTSEQQAKRRRTESKATDNESLTAESPTAKLSPSASRRTPSVAHSLSAIRSTPTPVQQQQQNLSYYQDSLASGSTSQYQYTSQQHTPQSHMSSYSQTATPVPSASALAQAHHPRYFSAVAPSSSQSQQQQLPSYQELGVPSHSVSAAIATAAVTSAAPSGSTPHPFVSPHAIPASMLGQSPAVANAEYNAWLYSQQHMPSSIDRSAAVTGVGGMASSTSVSPVAQHALAPADHTYQLGGQFDGQMRYMAVPGQASPAMLKQTGQTSLDRSYRAVAAMSSQQQYAHASHAAHGLSAMQYTHHPSQQQQHYQGYPDYYHTHAHAAYPSQHTLQPHMVQHSASQHYVHHHPQPYQHQHQHQLQQSPFPAHASLTGTTAMSDSSSGQASMGAGPASSSGLHTGAYAHPAQLATEQASATVQMAAAVAAAAISAHAIPVSHSSPSGGTGTSLSSSTNHTAATAVGIGGTQRLGSAMGDMDQPGIPAFKFSMGLQSGSEASMPDYFENYTQNYVSSAAPIMEPSPASPTEQTLDSDLIVRLDELFMKYLEQICSNNITVDSEGESIHQTQMAKKLEKLEQCTEYRTFRFRIQAFSNGYREFIEREASMTEQVVSKQQLRNYLHQQRYISRYNEDGKKAKSKGHHVWNVEAKKISRNTWWFKEFVRRIATPPPKAVVGVPYEWTPTIWDPQVKAPKVYFTSEWLPAWLRWDNNTLRGMPTADATDCGIVVIASYYQGKEVCHLKTNYTMHVVPHSPGGTVYMS</sequence>
<feature type="compositionally biased region" description="Low complexity" evidence="1">
    <location>
        <begin position="404"/>
        <end position="416"/>
    </location>
</feature>
<feature type="compositionally biased region" description="Polar residues" evidence="1">
    <location>
        <begin position="74"/>
        <end position="116"/>
    </location>
</feature>
<reference evidence="2" key="1">
    <citation type="submission" date="2022-07" db="EMBL/GenBank/DDBJ databases">
        <title>Phylogenomic reconstructions and comparative analyses of Kickxellomycotina fungi.</title>
        <authorList>
            <person name="Reynolds N.K."/>
            <person name="Stajich J.E."/>
            <person name="Barry K."/>
            <person name="Grigoriev I.V."/>
            <person name="Crous P."/>
            <person name="Smith M.E."/>
        </authorList>
    </citation>
    <scope>NUCLEOTIDE SEQUENCE</scope>
    <source>
        <strain evidence="2">RSA 476</strain>
    </source>
</reference>
<evidence type="ECO:0000313" key="3">
    <source>
        <dbReference type="Proteomes" id="UP001140074"/>
    </source>
</evidence>
<dbReference type="EMBL" id="JANBUY010000267">
    <property type="protein sequence ID" value="KAJ2860823.1"/>
    <property type="molecule type" value="Genomic_DNA"/>
</dbReference>
<gene>
    <name evidence="2" type="ORF">GGH94_005289</name>
</gene>
<feature type="region of interest" description="Disordered" evidence="1">
    <location>
        <begin position="49"/>
        <end position="116"/>
    </location>
</feature>
<feature type="compositionally biased region" description="Polar residues" evidence="1">
    <location>
        <begin position="146"/>
        <end position="157"/>
    </location>
</feature>
<feature type="compositionally biased region" description="Low complexity" evidence="1">
    <location>
        <begin position="430"/>
        <end position="450"/>
    </location>
</feature>
<evidence type="ECO:0000256" key="1">
    <source>
        <dbReference type="SAM" id="MobiDB-lite"/>
    </source>
</evidence>
<feature type="region of interest" description="Disordered" evidence="1">
    <location>
        <begin position="131"/>
        <end position="164"/>
    </location>
</feature>
<dbReference type="AlphaFoldDB" id="A0A9W8M1F5"/>
<feature type="region of interest" description="Disordered" evidence="1">
    <location>
        <begin position="173"/>
        <end position="192"/>
    </location>
</feature>
<keyword evidence="3" id="KW-1185">Reference proteome</keyword>